<protein>
    <submittedName>
        <fullName evidence="2">Uncharacterized protein</fullName>
    </submittedName>
</protein>
<evidence type="ECO:0000313" key="3">
    <source>
        <dbReference type="Proteomes" id="UP000295252"/>
    </source>
</evidence>
<dbReference type="Gramene" id="CDO99528">
    <property type="protein sequence ID" value="CDO99528"/>
    <property type="gene ID" value="GSCOC_T00029144001"/>
</dbReference>
<evidence type="ECO:0000256" key="1">
    <source>
        <dbReference type="SAM" id="Phobius"/>
    </source>
</evidence>
<keyword evidence="3" id="KW-1185">Reference proteome</keyword>
<dbReference type="EMBL" id="HG739088">
    <property type="protein sequence ID" value="CDO99528.1"/>
    <property type="molecule type" value="Genomic_DNA"/>
</dbReference>
<accession>A0A068TVZ9</accession>
<evidence type="ECO:0000313" key="2">
    <source>
        <dbReference type="EMBL" id="CDO99528.1"/>
    </source>
</evidence>
<dbReference type="Proteomes" id="UP000295252">
    <property type="component" value="Chromosome IV"/>
</dbReference>
<reference evidence="3" key="1">
    <citation type="journal article" date="2014" name="Science">
        <title>The coffee genome provides insight into the convergent evolution of caffeine biosynthesis.</title>
        <authorList>
            <person name="Denoeud F."/>
            <person name="Carretero-Paulet L."/>
            <person name="Dereeper A."/>
            <person name="Droc G."/>
            <person name="Guyot R."/>
            <person name="Pietrella M."/>
            <person name="Zheng C."/>
            <person name="Alberti A."/>
            <person name="Anthony F."/>
            <person name="Aprea G."/>
            <person name="Aury J.M."/>
            <person name="Bento P."/>
            <person name="Bernard M."/>
            <person name="Bocs S."/>
            <person name="Campa C."/>
            <person name="Cenci A."/>
            <person name="Combes M.C."/>
            <person name="Crouzillat D."/>
            <person name="Da Silva C."/>
            <person name="Daddiego L."/>
            <person name="De Bellis F."/>
            <person name="Dussert S."/>
            <person name="Garsmeur O."/>
            <person name="Gayraud T."/>
            <person name="Guignon V."/>
            <person name="Jahn K."/>
            <person name="Jamilloux V."/>
            <person name="Joet T."/>
            <person name="Labadie K."/>
            <person name="Lan T."/>
            <person name="Leclercq J."/>
            <person name="Lepelley M."/>
            <person name="Leroy T."/>
            <person name="Li L.T."/>
            <person name="Librado P."/>
            <person name="Lopez L."/>
            <person name="Munoz A."/>
            <person name="Noel B."/>
            <person name="Pallavicini A."/>
            <person name="Perrotta G."/>
            <person name="Poncet V."/>
            <person name="Pot D."/>
            <person name="Priyono X."/>
            <person name="Rigoreau M."/>
            <person name="Rouard M."/>
            <person name="Rozas J."/>
            <person name="Tranchant-Dubreuil C."/>
            <person name="VanBuren R."/>
            <person name="Zhang Q."/>
            <person name="Andrade A.C."/>
            <person name="Argout X."/>
            <person name="Bertrand B."/>
            <person name="de Kochko A."/>
            <person name="Graziosi G."/>
            <person name="Henry R.J."/>
            <person name="Jayarama X."/>
            <person name="Ming R."/>
            <person name="Nagai C."/>
            <person name="Rounsley S."/>
            <person name="Sankoff D."/>
            <person name="Giuliano G."/>
            <person name="Albert V.A."/>
            <person name="Wincker P."/>
            <person name="Lashermes P."/>
        </authorList>
    </citation>
    <scope>NUCLEOTIDE SEQUENCE [LARGE SCALE GENOMIC DNA]</scope>
    <source>
        <strain evidence="3">cv. DH200-94</strain>
    </source>
</reference>
<sequence length="62" mass="7277">MNETIYYFSIGPCYGIFNYCVVFGVILYSFLSMLYLFQIVGSYQPSFYKSDNFQFVFGDICI</sequence>
<keyword evidence="1" id="KW-1133">Transmembrane helix</keyword>
<proteinExistence type="predicted"/>
<gene>
    <name evidence="2" type="ORF">GSCOC_T00029144001</name>
</gene>
<dbReference type="InParanoid" id="A0A068TVZ9"/>
<keyword evidence="1" id="KW-0812">Transmembrane</keyword>
<dbReference type="AlphaFoldDB" id="A0A068TVZ9"/>
<feature type="transmembrane region" description="Helical" evidence="1">
    <location>
        <begin position="16"/>
        <end position="37"/>
    </location>
</feature>
<keyword evidence="1" id="KW-0472">Membrane</keyword>
<name>A0A068TVZ9_COFCA</name>
<organism evidence="2 3">
    <name type="scientific">Coffea canephora</name>
    <name type="common">Robusta coffee</name>
    <dbReference type="NCBI Taxonomy" id="49390"/>
    <lineage>
        <taxon>Eukaryota</taxon>
        <taxon>Viridiplantae</taxon>
        <taxon>Streptophyta</taxon>
        <taxon>Embryophyta</taxon>
        <taxon>Tracheophyta</taxon>
        <taxon>Spermatophyta</taxon>
        <taxon>Magnoliopsida</taxon>
        <taxon>eudicotyledons</taxon>
        <taxon>Gunneridae</taxon>
        <taxon>Pentapetalae</taxon>
        <taxon>asterids</taxon>
        <taxon>lamiids</taxon>
        <taxon>Gentianales</taxon>
        <taxon>Rubiaceae</taxon>
        <taxon>Ixoroideae</taxon>
        <taxon>Gardenieae complex</taxon>
        <taxon>Bertiereae - Coffeeae clade</taxon>
        <taxon>Coffeeae</taxon>
        <taxon>Coffea</taxon>
    </lineage>
</organism>